<evidence type="ECO:0000313" key="1">
    <source>
        <dbReference type="EMBL" id="KAJ7529632.1"/>
    </source>
</evidence>
<organism evidence="1 2">
    <name type="scientific">Diphasiastrum complanatum</name>
    <name type="common">Issler's clubmoss</name>
    <name type="synonym">Lycopodium complanatum</name>
    <dbReference type="NCBI Taxonomy" id="34168"/>
    <lineage>
        <taxon>Eukaryota</taxon>
        <taxon>Viridiplantae</taxon>
        <taxon>Streptophyta</taxon>
        <taxon>Embryophyta</taxon>
        <taxon>Tracheophyta</taxon>
        <taxon>Lycopodiopsida</taxon>
        <taxon>Lycopodiales</taxon>
        <taxon>Lycopodiaceae</taxon>
        <taxon>Lycopodioideae</taxon>
        <taxon>Diphasiastrum</taxon>
    </lineage>
</organism>
<gene>
    <name evidence="1" type="ORF">O6H91_15G059300</name>
</gene>
<accession>A0ACC2BIM3</accession>
<proteinExistence type="predicted"/>
<comment type="caution">
    <text evidence="1">The sequence shown here is derived from an EMBL/GenBank/DDBJ whole genome shotgun (WGS) entry which is preliminary data.</text>
</comment>
<dbReference type="Proteomes" id="UP001162992">
    <property type="component" value="Chromosome 15"/>
</dbReference>
<protein>
    <submittedName>
        <fullName evidence="1">Uncharacterized protein</fullName>
    </submittedName>
</protein>
<keyword evidence="2" id="KW-1185">Reference proteome</keyword>
<dbReference type="EMBL" id="CM055106">
    <property type="protein sequence ID" value="KAJ7529632.1"/>
    <property type="molecule type" value="Genomic_DNA"/>
</dbReference>
<sequence>MPSEEMSIDAPTELVGELSGVKLYRNGKVVRPTACPLFPKVLPNPNFVDGVATKDVVLDMEKLIWVRIYLPEVAKNSAASELSPPIAQKLPIMIFFHGGAFVIWSAATSIFDNACRKWASELGVIVVSVDYRLAPEHRLPAAYEDSSFALKWLQSQAACNIPDQSDSWLSLHGDFSSCFLMGLSSGGSIAHHVATEVCSSDLSPMRVRGIILVVPFFGGAMRTSSELRFAHDDILTLHDSDTAWEFSLPQEATRDHHYCNPLGPTSPDLKKFDLPPYLIIIGGKDPLHDRQMAFVEALRKSGKDVHLLRYENWGHYTPFPESELIAFMEKCRNKRISFLSGST</sequence>
<reference evidence="2" key="1">
    <citation type="journal article" date="2024" name="Proc. Natl. Acad. Sci. U.S.A.">
        <title>Extraordinary preservation of gene collinearity over three hundred million years revealed in homosporous lycophytes.</title>
        <authorList>
            <person name="Li C."/>
            <person name="Wickell D."/>
            <person name="Kuo L.Y."/>
            <person name="Chen X."/>
            <person name="Nie B."/>
            <person name="Liao X."/>
            <person name="Peng D."/>
            <person name="Ji J."/>
            <person name="Jenkins J."/>
            <person name="Williams M."/>
            <person name="Shu S."/>
            <person name="Plott C."/>
            <person name="Barry K."/>
            <person name="Rajasekar S."/>
            <person name="Grimwood J."/>
            <person name="Han X."/>
            <person name="Sun S."/>
            <person name="Hou Z."/>
            <person name="He W."/>
            <person name="Dai G."/>
            <person name="Sun C."/>
            <person name="Schmutz J."/>
            <person name="Leebens-Mack J.H."/>
            <person name="Li F.W."/>
            <person name="Wang L."/>
        </authorList>
    </citation>
    <scope>NUCLEOTIDE SEQUENCE [LARGE SCALE GENOMIC DNA]</scope>
    <source>
        <strain evidence="2">cv. PW_Plant_1</strain>
    </source>
</reference>
<name>A0ACC2BIM3_DIPCM</name>
<evidence type="ECO:0000313" key="2">
    <source>
        <dbReference type="Proteomes" id="UP001162992"/>
    </source>
</evidence>